<dbReference type="EMBL" id="JACHEM010000014">
    <property type="protein sequence ID" value="MBB6438627.1"/>
    <property type="molecule type" value="Genomic_DNA"/>
</dbReference>
<keyword evidence="2" id="KW-0004">4Fe-4S</keyword>
<dbReference type="GO" id="GO:0051539">
    <property type="term" value="F:4 iron, 4 sulfur cluster binding"/>
    <property type="evidence" value="ECO:0007669"/>
    <property type="project" value="UniProtKB-KW"/>
</dbReference>
<comment type="caution">
    <text evidence="8">The sequence shown here is derived from an EMBL/GenBank/DDBJ whole genome shotgun (WGS) entry which is preliminary data.</text>
</comment>
<evidence type="ECO:0000256" key="7">
    <source>
        <dbReference type="ARBA" id="ARBA00023014"/>
    </source>
</evidence>
<dbReference type="PANTHER" id="PTHR30538:SF0">
    <property type="entry name" value="L-LYSINE 2,3-AMINOMUTASE AQ_1632-RELATED"/>
    <property type="match status" value="1"/>
</dbReference>
<evidence type="ECO:0000256" key="5">
    <source>
        <dbReference type="ARBA" id="ARBA00022898"/>
    </source>
</evidence>
<evidence type="ECO:0000313" key="9">
    <source>
        <dbReference type="Proteomes" id="UP000540423"/>
    </source>
</evidence>
<dbReference type="SFLD" id="SFLDG01070">
    <property type="entry name" value="PLP-dependent"/>
    <property type="match status" value="1"/>
</dbReference>
<dbReference type="InterPro" id="IPR007197">
    <property type="entry name" value="rSAM"/>
</dbReference>
<keyword evidence="4" id="KW-0479">Metal-binding</keyword>
<dbReference type="InterPro" id="IPR058240">
    <property type="entry name" value="rSAM_sf"/>
</dbReference>
<dbReference type="Proteomes" id="UP000540423">
    <property type="component" value="Unassembled WGS sequence"/>
</dbReference>
<dbReference type="GO" id="GO:0003824">
    <property type="term" value="F:catalytic activity"/>
    <property type="evidence" value="ECO:0007669"/>
    <property type="project" value="InterPro"/>
</dbReference>
<accession>A0A7X0LRZ6</accession>
<dbReference type="AlphaFoldDB" id="A0A7X0LRZ6"/>
<dbReference type="SUPFAM" id="SSF102114">
    <property type="entry name" value="Radical SAM enzymes"/>
    <property type="match status" value="1"/>
</dbReference>
<keyword evidence="7" id="KW-0411">Iron-sulfur</keyword>
<reference evidence="8 9" key="1">
    <citation type="submission" date="2020-08" db="EMBL/GenBank/DDBJ databases">
        <title>Genomic Encyclopedia of Type Strains, Phase IV (KMG-IV): sequencing the most valuable type-strain genomes for metagenomic binning, comparative biology and taxonomic classification.</title>
        <authorList>
            <person name="Goeker M."/>
        </authorList>
    </citation>
    <scope>NUCLEOTIDE SEQUENCE [LARGE SCALE GENOMIC DNA]</scope>
    <source>
        <strain evidence="8 9">DSM 40141</strain>
    </source>
</reference>
<protein>
    <submittedName>
        <fullName evidence="8">KamA family protein</fullName>
    </submittedName>
</protein>
<dbReference type="PANTHER" id="PTHR30538">
    <property type="entry name" value="LYSINE 2,3-AMINOMUTASE-RELATED"/>
    <property type="match status" value="1"/>
</dbReference>
<sequence length="438" mass="49063">MTLLLDRPTGATRFRAFGPRQIDDIADRYGLSPALRDGIALLAHVLPFRVNEYVLDELIDWTRPEDDPLFRLVFPQRGMLAAEDEHALEQLVRSGASTRETAALVKRIRTGLNPHPSGQQEYNVPVHRGERLPGLQHKYRETVLYFPTQGQSCHSYCTYCFRWAQFVGDPSLRFAAPNPGRLVAYLRDHPEVSDVLVTGGDPMVMSTERLSAHLDPLLKIGSLQTVRIGTKSLAYWPHRFTSDSDSAELLQLFERVVAAGKQVAVMAHFTHPRELRTTAVRTALQRIRSTGAVVYCQAPMVAHVNDRAETWAELWRAELAAGAVPYYMFVERDTGPYDYFKVPLAKALELFQTAYRTLPGLARTVRGPVMSATPGKVVVDGVEDHADGRHFLLHMAQARNPALVGRPFRARYSPDAAWLCELEPAADVPEDIRAAMQS</sequence>
<keyword evidence="6" id="KW-0408">Iron</keyword>
<keyword evidence="5" id="KW-0663">Pyridoxal phosphate</keyword>
<keyword evidence="3" id="KW-0949">S-adenosyl-L-methionine</keyword>
<dbReference type="RefSeq" id="WP_185034884.1">
    <property type="nucleotide sequence ID" value="NZ_BNBN01000006.1"/>
</dbReference>
<dbReference type="SFLD" id="SFLDS00029">
    <property type="entry name" value="Radical_SAM"/>
    <property type="match status" value="1"/>
</dbReference>
<evidence type="ECO:0000256" key="2">
    <source>
        <dbReference type="ARBA" id="ARBA00022485"/>
    </source>
</evidence>
<evidence type="ECO:0000256" key="3">
    <source>
        <dbReference type="ARBA" id="ARBA00022691"/>
    </source>
</evidence>
<dbReference type="InterPro" id="IPR013785">
    <property type="entry name" value="Aldolase_TIM"/>
</dbReference>
<comment type="cofactor">
    <cofactor evidence="1">
        <name>pyridoxal 5'-phosphate</name>
        <dbReference type="ChEBI" id="CHEBI:597326"/>
    </cofactor>
</comment>
<evidence type="ECO:0000256" key="6">
    <source>
        <dbReference type="ARBA" id="ARBA00023004"/>
    </source>
</evidence>
<evidence type="ECO:0000256" key="4">
    <source>
        <dbReference type="ARBA" id="ARBA00022723"/>
    </source>
</evidence>
<proteinExistence type="predicted"/>
<organism evidence="8 9">
    <name type="scientific">Streptomyces candidus</name>
    <dbReference type="NCBI Taxonomy" id="67283"/>
    <lineage>
        <taxon>Bacteria</taxon>
        <taxon>Bacillati</taxon>
        <taxon>Actinomycetota</taxon>
        <taxon>Actinomycetes</taxon>
        <taxon>Kitasatosporales</taxon>
        <taxon>Streptomycetaceae</taxon>
        <taxon>Streptomyces</taxon>
    </lineage>
</organism>
<evidence type="ECO:0000256" key="1">
    <source>
        <dbReference type="ARBA" id="ARBA00001933"/>
    </source>
</evidence>
<dbReference type="Gene3D" id="3.20.20.70">
    <property type="entry name" value="Aldolase class I"/>
    <property type="match status" value="1"/>
</dbReference>
<name>A0A7X0LRZ6_9ACTN</name>
<keyword evidence="9" id="KW-1185">Reference proteome</keyword>
<dbReference type="InterPro" id="IPR003739">
    <property type="entry name" value="Lys_aminomutase/Glu_NH3_mut"/>
</dbReference>
<evidence type="ECO:0000313" key="8">
    <source>
        <dbReference type="EMBL" id="MBB6438627.1"/>
    </source>
</evidence>
<gene>
    <name evidence="8" type="ORF">HNQ79_005139</name>
</gene>
<dbReference type="GO" id="GO:0046872">
    <property type="term" value="F:metal ion binding"/>
    <property type="evidence" value="ECO:0007669"/>
    <property type="project" value="UniProtKB-KW"/>
</dbReference>